<gene>
    <name evidence="1" type="ORF">CRG98_011764</name>
</gene>
<sequence length="95" mass="9888">MGRGPLAGGRSGSPGTAAMALRAAILAFGRRDDGTRGFRPILEEIAEIHDLGISGPAGIAGSRRVLPGPARPIFFFLGRRFTSSRSTLPGPARFA</sequence>
<dbReference type="Proteomes" id="UP000233551">
    <property type="component" value="Unassembled WGS sequence"/>
</dbReference>
<dbReference type="EMBL" id="PGOL01000580">
    <property type="protein sequence ID" value="PKI67865.1"/>
    <property type="molecule type" value="Genomic_DNA"/>
</dbReference>
<protein>
    <submittedName>
        <fullName evidence="1">Uncharacterized protein</fullName>
    </submittedName>
</protein>
<evidence type="ECO:0000313" key="1">
    <source>
        <dbReference type="EMBL" id="PKI67865.1"/>
    </source>
</evidence>
<organism evidence="1 2">
    <name type="scientific">Punica granatum</name>
    <name type="common">Pomegranate</name>
    <dbReference type="NCBI Taxonomy" id="22663"/>
    <lineage>
        <taxon>Eukaryota</taxon>
        <taxon>Viridiplantae</taxon>
        <taxon>Streptophyta</taxon>
        <taxon>Embryophyta</taxon>
        <taxon>Tracheophyta</taxon>
        <taxon>Spermatophyta</taxon>
        <taxon>Magnoliopsida</taxon>
        <taxon>eudicotyledons</taxon>
        <taxon>Gunneridae</taxon>
        <taxon>Pentapetalae</taxon>
        <taxon>rosids</taxon>
        <taxon>malvids</taxon>
        <taxon>Myrtales</taxon>
        <taxon>Lythraceae</taxon>
        <taxon>Punica</taxon>
    </lineage>
</organism>
<proteinExistence type="predicted"/>
<name>A0A2I0KH73_PUNGR</name>
<keyword evidence="2" id="KW-1185">Reference proteome</keyword>
<evidence type="ECO:0000313" key="2">
    <source>
        <dbReference type="Proteomes" id="UP000233551"/>
    </source>
</evidence>
<comment type="caution">
    <text evidence="1">The sequence shown here is derived from an EMBL/GenBank/DDBJ whole genome shotgun (WGS) entry which is preliminary data.</text>
</comment>
<dbReference type="AlphaFoldDB" id="A0A2I0KH73"/>
<accession>A0A2I0KH73</accession>
<reference evidence="1 2" key="1">
    <citation type="submission" date="2017-11" db="EMBL/GenBank/DDBJ databases">
        <title>De-novo sequencing of pomegranate (Punica granatum L.) genome.</title>
        <authorList>
            <person name="Akparov Z."/>
            <person name="Amiraslanov A."/>
            <person name="Hajiyeva S."/>
            <person name="Abbasov M."/>
            <person name="Kaur K."/>
            <person name="Hamwieh A."/>
            <person name="Solovyev V."/>
            <person name="Salamov A."/>
            <person name="Braich B."/>
            <person name="Kosarev P."/>
            <person name="Mahmoud A."/>
            <person name="Hajiyev E."/>
            <person name="Babayeva S."/>
            <person name="Izzatullayeva V."/>
            <person name="Mammadov A."/>
            <person name="Mammadov A."/>
            <person name="Sharifova S."/>
            <person name="Ojaghi J."/>
            <person name="Eynullazada K."/>
            <person name="Bayramov B."/>
            <person name="Abdulazimova A."/>
            <person name="Shahmuradov I."/>
        </authorList>
    </citation>
    <scope>NUCLEOTIDE SEQUENCE [LARGE SCALE GENOMIC DNA]</scope>
    <source>
        <strain evidence="2">cv. AG2017</strain>
        <tissue evidence="1">Leaf</tissue>
    </source>
</reference>